<evidence type="ECO:0000256" key="5">
    <source>
        <dbReference type="ARBA" id="ARBA00022694"/>
    </source>
</evidence>
<comment type="function">
    <text evidence="9 10">Catalyzes the synthesis of 5,6-dihydrouridine (D), a modified base found in the D-loop of most tRNAs, via the reduction of the C5-C6 double bond in target uridines. Specifically modifies U20 and U20a in tRNAs.</text>
</comment>
<dbReference type="PANTHER" id="PTHR42907">
    <property type="entry name" value="FMN-LINKED OXIDOREDUCTASES SUPERFAMILY PROTEIN"/>
    <property type="match status" value="1"/>
</dbReference>
<dbReference type="EC" id="1.3.1.91" evidence="10"/>
<comment type="catalytic activity">
    <reaction evidence="10">
        <text>5,6-dihydrouridine(20) in tRNA + NADP(+) = uridine(20) in tRNA + NADPH + H(+)</text>
        <dbReference type="Rhea" id="RHEA:53336"/>
        <dbReference type="Rhea" id="RHEA-COMP:13533"/>
        <dbReference type="Rhea" id="RHEA-COMP:13534"/>
        <dbReference type="ChEBI" id="CHEBI:15378"/>
        <dbReference type="ChEBI" id="CHEBI:57783"/>
        <dbReference type="ChEBI" id="CHEBI:58349"/>
        <dbReference type="ChEBI" id="CHEBI:65315"/>
        <dbReference type="ChEBI" id="CHEBI:74443"/>
        <dbReference type="EC" id="1.3.1.91"/>
    </reaction>
</comment>
<evidence type="ECO:0000256" key="8">
    <source>
        <dbReference type="ARBA" id="ARBA00023002"/>
    </source>
</evidence>
<dbReference type="GO" id="GO:0102266">
    <property type="term" value="F:tRNA-dihydrouridine20a synthase activity"/>
    <property type="evidence" value="ECO:0007669"/>
    <property type="project" value="RHEA"/>
</dbReference>
<comment type="similarity">
    <text evidence="10">Belongs to the Dus family. DusA subfamily.</text>
</comment>
<dbReference type="GO" id="GO:0000049">
    <property type="term" value="F:tRNA binding"/>
    <property type="evidence" value="ECO:0007669"/>
    <property type="project" value="UniProtKB-UniRule"/>
</dbReference>
<evidence type="ECO:0000256" key="10">
    <source>
        <dbReference type="HAMAP-Rule" id="MF_02041"/>
    </source>
</evidence>
<dbReference type="SUPFAM" id="SSF51395">
    <property type="entry name" value="FMN-linked oxidoreductases"/>
    <property type="match status" value="1"/>
</dbReference>
<keyword evidence="5 10" id="KW-0819">tRNA processing</keyword>
<dbReference type="GO" id="GO:0102264">
    <property type="term" value="F:tRNA-dihydrouridine20 synthase activity"/>
    <property type="evidence" value="ECO:0007669"/>
    <property type="project" value="UniProtKB-EC"/>
</dbReference>
<evidence type="ECO:0000256" key="4">
    <source>
        <dbReference type="ARBA" id="ARBA00022643"/>
    </source>
</evidence>
<feature type="binding site" evidence="10">
    <location>
        <position position="184"/>
    </location>
    <ligand>
        <name>FMN</name>
        <dbReference type="ChEBI" id="CHEBI:58210"/>
    </ligand>
</feature>
<dbReference type="NCBIfam" id="NF008774">
    <property type="entry name" value="PRK11815.1"/>
    <property type="match status" value="1"/>
</dbReference>
<dbReference type="InterPro" id="IPR004653">
    <property type="entry name" value="DusA"/>
</dbReference>
<comment type="catalytic activity">
    <reaction evidence="10">
        <text>5,6-dihydrouridine(20a) in tRNA + NADP(+) = uridine(20a) in tRNA + NADPH + H(+)</text>
        <dbReference type="Rhea" id="RHEA:53344"/>
        <dbReference type="Rhea" id="RHEA-COMP:13535"/>
        <dbReference type="Rhea" id="RHEA-COMP:13536"/>
        <dbReference type="ChEBI" id="CHEBI:15378"/>
        <dbReference type="ChEBI" id="CHEBI:57783"/>
        <dbReference type="ChEBI" id="CHEBI:58349"/>
        <dbReference type="ChEBI" id="CHEBI:65315"/>
        <dbReference type="ChEBI" id="CHEBI:74443"/>
    </reaction>
</comment>
<comment type="cofactor">
    <cofactor evidence="1 10">
        <name>FMN</name>
        <dbReference type="ChEBI" id="CHEBI:58210"/>
    </cofactor>
</comment>
<dbReference type="KEGG" id="cfus:CYFUS_005808"/>
<evidence type="ECO:0000256" key="3">
    <source>
        <dbReference type="ARBA" id="ARBA00022630"/>
    </source>
</evidence>
<feature type="binding site" evidence="10">
    <location>
        <position position="216"/>
    </location>
    <ligand>
        <name>FMN</name>
        <dbReference type="ChEBI" id="CHEBI:58210"/>
    </ligand>
</feature>
<evidence type="ECO:0000256" key="6">
    <source>
        <dbReference type="ARBA" id="ARBA00022857"/>
    </source>
</evidence>
<feature type="binding site" evidence="10">
    <location>
        <begin position="278"/>
        <end position="279"/>
    </location>
    <ligand>
        <name>FMN</name>
        <dbReference type="ChEBI" id="CHEBI:58210"/>
    </ligand>
</feature>
<dbReference type="PROSITE" id="PS01136">
    <property type="entry name" value="UPF0034"/>
    <property type="match status" value="1"/>
</dbReference>
<evidence type="ECO:0000313" key="13">
    <source>
        <dbReference type="EMBL" id="ATB40359.1"/>
    </source>
</evidence>
<keyword evidence="3 10" id="KW-0285">Flavoprotein</keyword>
<dbReference type="GO" id="GO:0010181">
    <property type="term" value="F:FMN binding"/>
    <property type="evidence" value="ECO:0007669"/>
    <property type="project" value="UniProtKB-UniRule"/>
</dbReference>
<feature type="site" description="Interacts with tRNA; defines subfamily-specific binding signature" evidence="10">
    <location>
        <position position="347"/>
    </location>
</feature>
<sequence>MAAEDKVLRGQRNGPVGGSSPAQGAARPRAALHGRPKPGMDGGMTARPPASTVPSHRLSVAPMMDWTDRHDRYFLRLLSKRTRLYTEMVTTGAILFGDKPRHLDFSQEEHPLALQLGGSDPAQLAECVRIAEQWGYDEVNLNVGCPSDRVQNGMFGACLMAKPDLVARCVEAMRGATRLPVTVKHRLGIDDLDSYELLTQFVRTVSGAGCDTFIVHARKAFLQGLSPKENREIPPLRYEWVRQLKTDFPHLTISLNGGVKSLEEARAHLEWADGVMIGREAYQNPYLLALADSTIFGETAPAPTRRQVVEALQPYVEELLARGEYLSRVTRHILGLFAGLPGARGWRRVLSERGTRPGAGLEVLRDALAQVPAHVLDSPATPPSAGVPGPRSEGVSDGVQAQPAALAQEALEPSAQHRA</sequence>
<keyword evidence="2 10" id="KW-0820">tRNA-binding</keyword>
<dbReference type="InterPro" id="IPR018517">
    <property type="entry name" value="tRNA_hU_synthase_CS"/>
</dbReference>
<evidence type="ECO:0000256" key="2">
    <source>
        <dbReference type="ARBA" id="ARBA00022555"/>
    </source>
</evidence>
<evidence type="ECO:0000313" key="14">
    <source>
        <dbReference type="Proteomes" id="UP000217257"/>
    </source>
</evidence>
<keyword evidence="7 10" id="KW-0694">RNA-binding</keyword>
<dbReference type="CDD" id="cd02801">
    <property type="entry name" value="DUS_like_FMN"/>
    <property type="match status" value="1"/>
</dbReference>
<dbReference type="Proteomes" id="UP000217257">
    <property type="component" value="Chromosome"/>
</dbReference>
<dbReference type="AlphaFoldDB" id="A0A250J8W1"/>
<feature type="binding site" evidence="10">
    <location>
        <begin position="256"/>
        <end position="258"/>
    </location>
    <ligand>
        <name>FMN</name>
        <dbReference type="ChEBI" id="CHEBI:58210"/>
    </ligand>
</feature>
<dbReference type="PANTHER" id="PTHR42907:SF1">
    <property type="entry name" value="FMN-LINKED OXIDOREDUCTASES SUPERFAMILY PROTEIN"/>
    <property type="match status" value="1"/>
</dbReference>
<feature type="site" description="Interacts with tRNA" evidence="10">
    <location>
        <position position="142"/>
    </location>
</feature>
<feature type="site" description="Interacts with tRNA; defines subfamily-specific binding signature" evidence="10">
    <location>
        <position position="344"/>
    </location>
</feature>
<dbReference type="Gene3D" id="3.20.20.70">
    <property type="entry name" value="Aldolase class I"/>
    <property type="match status" value="1"/>
</dbReference>
<name>A0A250J8W1_9BACT</name>
<keyword evidence="6 10" id="KW-0521">NADP</keyword>
<dbReference type="Pfam" id="PF01207">
    <property type="entry name" value="Dus"/>
    <property type="match status" value="1"/>
</dbReference>
<keyword evidence="8 10" id="KW-0560">Oxidoreductase</keyword>
<proteinExistence type="inferred from homology"/>
<dbReference type="InterPro" id="IPR035587">
    <property type="entry name" value="DUS-like_FMN-bd"/>
</dbReference>
<dbReference type="NCBIfam" id="TIGR00742">
    <property type="entry name" value="yjbN"/>
    <property type="match status" value="1"/>
</dbReference>
<evidence type="ECO:0000259" key="12">
    <source>
        <dbReference type="Pfam" id="PF01207"/>
    </source>
</evidence>
<dbReference type="InterPro" id="IPR013785">
    <property type="entry name" value="Aldolase_TIM"/>
</dbReference>
<feature type="binding site" evidence="10">
    <location>
        <position position="115"/>
    </location>
    <ligand>
        <name>FMN</name>
        <dbReference type="ChEBI" id="CHEBI:58210"/>
    </ligand>
</feature>
<feature type="site" description="Interacts with tRNA" evidence="10">
    <location>
        <position position="231"/>
    </location>
</feature>
<feature type="compositionally biased region" description="Low complexity" evidence="11">
    <location>
        <begin position="400"/>
        <end position="419"/>
    </location>
</feature>
<dbReference type="GO" id="GO:0050660">
    <property type="term" value="F:flavin adenine dinucleotide binding"/>
    <property type="evidence" value="ECO:0007669"/>
    <property type="project" value="InterPro"/>
</dbReference>
<reference evidence="13 14" key="1">
    <citation type="submission" date="2017-06" db="EMBL/GenBank/DDBJ databases">
        <title>Sequencing and comparative analysis of myxobacterial genomes.</title>
        <authorList>
            <person name="Rupp O."/>
            <person name="Goesmann A."/>
            <person name="Sogaard-Andersen L."/>
        </authorList>
    </citation>
    <scope>NUCLEOTIDE SEQUENCE [LARGE SCALE GENOMIC DNA]</scope>
    <source>
        <strain evidence="13 14">DSM 52655</strain>
    </source>
</reference>
<evidence type="ECO:0000256" key="7">
    <source>
        <dbReference type="ARBA" id="ARBA00022884"/>
    </source>
</evidence>
<keyword evidence="4 10" id="KW-0288">FMN</keyword>
<feature type="binding site" evidence="10">
    <location>
        <begin position="62"/>
        <end position="64"/>
    </location>
    <ligand>
        <name>FMN</name>
        <dbReference type="ChEBI" id="CHEBI:58210"/>
    </ligand>
</feature>
<feature type="region of interest" description="Disordered" evidence="11">
    <location>
        <begin position="1"/>
        <end position="56"/>
    </location>
</feature>
<dbReference type="HAMAP" id="MF_02041">
    <property type="entry name" value="DusA_subfam"/>
    <property type="match status" value="1"/>
</dbReference>
<organism evidence="13 14">
    <name type="scientific">Cystobacter fuscus</name>
    <dbReference type="NCBI Taxonomy" id="43"/>
    <lineage>
        <taxon>Bacteria</taxon>
        <taxon>Pseudomonadati</taxon>
        <taxon>Myxococcota</taxon>
        <taxon>Myxococcia</taxon>
        <taxon>Myxococcales</taxon>
        <taxon>Cystobacterineae</taxon>
        <taxon>Archangiaceae</taxon>
        <taxon>Cystobacter</taxon>
    </lineage>
</organism>
<feature type="active site" description="Proton donor" evidence="10">
    <location>
        <position position="145"/>
    </location>
</feature>
<evidence type="ECO:0000256" key="9">
    <source>
        <dbReference type="ARBA" id="ARBA00058013"/>
    </source>
</evidence>
<dbReference type="FunFam" id="3.20.20.70:FF:000083">
    <property type="entry name" value="tRNA-dihydrouridine(20/20a) synthase"/>
    <property type="match status" value="1"/>
</dbReference>
<feature type="region of interest" description="Disordered" evidence="11">
    <location>
        <begin position="376"/>
        <end position="419"/>
    </location>
</feature>
<feature type="site" description="Interacts with tRNA; defines subfamily-specific binding signature" evidence="10">
    <location>
        <position position="228"/>
    </location>
</feature>
<accession>A0A250J8W1</accession>
<dbReference type="EMBL" id="CP022098">
    <property type="protein sequence ID" value="ATB40359.1"/>
    <property type="molecule type" value="Genomic_DNA"/>
</dbReference>
<protein>
    <recommendedName>
        <fullName evidence="10">tRNA-dihydrouridine(20/20a) synthase</fullName>
        <ecNumber evidence="10">1.3.1.91</ecNumber>
    </recommendedName>
    <alternativeName>
        <fullName evidence="10">DusA-like U20-specific dihydrouridine synthase</fullName>
        <shortName evidence="10">U20-specific Dus</shortName>
    </alternativeName>
</protein>
<evidence type="ECO:0000256" key="1">
    <source>
        <dbReference type="ARBA" id="ARBA00001917"/>
    </source>
</evidence>
<dbReference type="Gene3D" id="1.20.120.1460">
    <property type="match status" value="1"/>
</dbReference>
<comment type="catalytic activity">
    <reaction evidence="10">
        <text>5,6-dihydrouridine(20) in tRNA + NAD(+) = uridine(20) in tRNA + NADH + H(+)</text>
        <dbReference type="Rhea" id="RHEA:53340"/>
        <dbReference type="Rhea" id="RHEA-COMP:13533"/>
        <dbReference type="Rhea" id="RHEA-COMP:13534"/>
        <dbReference type="ChEBI" id="CHEBI:15378"/>
        <dbReference type="ChEBI" id="CHEBI:57540"/>
        <dbReference type="ChEBI" id="CHEBI:57945"/>
        <dbReference type="ChEBI" id="CHEBI:65315"/>
        <dbReference type="ChEBI" id="CHEBI:74443"/>
        <dbReference type="EC" id="1.3.1.91"/>
    </reaction>
</comment>
<comment type="catalytic activity">
    <reaction evidence="10">
        <text>5,6-dihydrouridine(20a) in tRNA + NAD(+) = uridine(20a) in tRNA + NADH + H(+)</text>
        <dbReference type="Rhea" id="RHEA:53348"/>
        <dbReference type="Rhea" id="RHEA-COMP:13535"/>
        <dbReference type="Rhea" id="RHEA-COMP:13536"/>
        <dbReference type="ChEBI" id="CHEBI:15378"/>
        <dbReference type="ChEBI" id="CHEBI:57540"/>
        <dbReference type="ChEBI" id="CHEBI:57945"/>
        <dbReference type="ChEBI" id="CHEBI:65315"/>
        <dbReference type="ChEBI" id="CHEBI:74443"/>
    </reaction>
</comment>
<feature type="domain" description="DUS-like FMN-binding" evidence="12">
    <location>
        <begin position="60"/>
        <end position="359"/>
    </location>
</feature>
<gene>
    <name evidence="13" type="ORF">CYFUS_005808</name>
</gene>
<evidence type="ECO:0000256" key="11">
    <source>
        <dbReference type="SAM" id="MobiDB-lite"/>
    </source>
</evidence>